<organism evidence="5 8">
    <name type="scientific">Aeromicrobium tamlense</name>
    <dbReference type="NCBI Taxonomy" id="375541"/>
    <lineage>
        <taxon>Bacteria</taxon>
        <taxon>Bacillati</taxon>
        <taxon>Actinomycetota</taxon>
        <taxon>Actinomycetes</taxon>
        <taxon>Propionibacteriales</taxon>
        <taxon>Nocardioidaceae</taxon>
        <taxon>Aeromicrobium</taxon>
    </lineage>
</organism>
<protein>
    <submittedName>
        <fullName evidence="5 6">Flavin reductase</fullName>
    </submittedName>
</protein>
<dbReference type="AlphaFoldDB" id="A0A8I0FV35"/>
<dbReference type="EMBL" id="JACWMT010000002">
    <property type="protein sequence ID" value="MBD1270756.1"/>
    <property type="molecule type" value="Genomic_DNA"/>
</dbReference>
<proteinExistence type="inferred from homology"/>
<dbReference type="SUPFAM" id="SSF50475">
    <property type="entry name" value="FMN-binding split barrel"/>
    <property type="match status" value="1"/>
</dbReference>
<evidence type="ECO:0000313" key="6">
    <source>
        <dbReference type="EMBL" id="NYI38148.1"/>
    </source>
</evidence>
<evidence type="ECO:0000313" key="7">
    <source>
        <dbReference type="Proteomes" id="UP000587211"/>
    </source>
</evidence>
<dbReference type="EMBL" id="JACWMT010000003">
    <property type="protein sequence ID" value="MBD1271112.1"/>
    <property type="molecule type" value="Genomic_DNA"/>
</dbReference>
<dbReference type="Proteomes" id="UP000587211">
    <property type="component" value="Unassembled WGS sequence"/>
</dbReference>
<reference evidence="5" key="2">
    <citation type="submission" date="2020-09" db="EMBL/GenBank/DDBJ databases">
        <title>Novel species in genus Aeromicrobium.</title>
        <authorList>
            <person name="Zhang G."/>
        </authorList>
    </citation>
    <scope>NUCLEOTIDE SEQUENCE</scope>
    <source>
        <strain evidence="5">SSW1-57</strain>
    </source>
</reference>
<dbReference type="GO" id="GO:0042602">
    <property type="term" value="F:riboflavin reductase (NADPH) activity"/>
    <property type="evidence" value="ECO:0007669"/>
    <property type="project" value="TreeGrafter"/>
</dbReference>
<name>A0A8I0FV35_9ACTN</name>
<reference evidence="6 7" key="1">
    <citation type="submission" date="2020-07" db="EMBL/GenBank/DDBJ databases">
        <title>Sequencing the genomes of 1000 actinobacteria strains.</title>
        <authorList>
            <person name="Klenk H.-P."/>
        </authorList>
    </citation>
    <scope>NUCLEOTIDE SEQUENCE [LARGE SCALE GENOMIC DNA]</scope>
    <source>
        <strain evidence="6 7">DSM 19087</strain>
    </source>
</reference>
<dbReference type="Pfam" id="PF01613">
    <property type="entry name" value="Flavin_Reduct"/>
    <property type="match status" value="1"/>
</dbReference>
<dbReference type="PROSITE" id="PS51078">
    <property type="entry name" value="ICLR_ED"/>
    <property type="match status" value="1"/>
</dbReference>
<feature type="domain" description="IclR-ED" evidence="3">
    <location>
        <begin position="172"/>
        <end position="390"/>
    </location>
</feature>
<keyword evidence="7" id="KW-1185">Reference proteome</keyword>
<evidence type="ECO:0000313" key="8">
    <source>
        <dbReference type="Proteomes" id="UP000659061"/>
    </source>
</evidence>
<dbReference type="InterPro" id="IPR050268">
    <property type="entry name" value="NADH-dep_flavin_reductase"/>
</dbReference>
<dbReference type="Proteomes" id="UP000659061">
    <property type="component" value="Unassembled WGS sequence"/>
</dbReference>
<dbReference type="PANTHER" id="PTHR30466">
    <property type="entry name" value="FLAVIN REDUCTASE"/>
    <property type="match status" value="1"/>
</dbReference>
<comment type="caution">
    <text evidence="5">The sequence shown here is derived from an EMBL/GenBank/DDBJ whole genome shotgun (WGS) entry which is preliminary data.</text>
</comment>
<dbReference type="GO" id="GO:0010181">
    <property type="term" value="F:FMN binding"/>
    <property type="evidence" value="ECO:0007669"/>
    <property type="project" value="InterPro"/>
</dbReference>
<evidence type="ECO:0000313" key="5">
    <source>
        <dbReference type="EMBL" id="MBD1271112.1"/>
    </source>
</evidence>
<dbReference type="PANTHER" id="PTHR30466:SF11">
    <property type="entry name" value="FLAVIN-DEPENDENT MONOOXYGENASE, REDUCTASE SUBUNIT HSAB"/>
    <property type="match status" value="1"/>
</dbReference>
<dbReference type="InterPro" id="IPR029016">
    <property type="entry name" value="GAF-like_dom_sf"/>
</dbReference>
<dbReference type="InterPro" id="IPR012349">
    <property type="entry name" value="Split_barrel_FMN-bd"/>
</dbReference>
<keyword evidence="2" id="KW-0560">Oxidoreductase</keyword>
<dbReference type="InterPro" id="IPR002563">
    <property type="entry name" value="Flavin_Rdtase-like_dom"/>
</dbReference>
<dbReference type="RefSeq" id="WP_179424586.1">
    <property type="nucleotide sequence ID" value="NZ_BAAAMP010000001.1"/>
</dbReference>
<evidence type="ECO:0000259" key="3">
    <source>
        <dbReference type="PROSITE" id="PS51078"/>
    </source>
</evidence>
<evidence type="ECO:0000313" key="4">
    <source>
        <dbReference type="EMBL" id="MBD1270756.1"/>
    </source>
</evidence>
<evidence type="ECO:0000256" key="2">
    <source>
        <dbReference type="ARBA" id="ARBA00023002"/>
    </source>
</evidence>
<accession>A0A8I0FV35</accession>
<dbReference type="Gene3D" id="3.30.450.40">
    <property type="match status" value="1"/>
</dbReference>
<gene>
    <name evidence="6" type="ORF">BJ975_001523</name>
    <name evidence="4" type="ORF">IDH50_10980</name>
    <name evidence="5" type="ORF">IDH50_12780</name>
</gene>
<dbReference type="SMART" id="SM00903">
    <property type="entry name" value="Flavin_Reduct"/>
    <property type="match status" value="1"/>
</dbReference>
<dbReference type="EMBL" id="JACBZN010000001">
    <property type="protein sequence ID" value="NYI38148.1"/>
    <property type="molecule type" value="Genomic_DNA"/>
</dbReference>
<dbReference type="SUPFAM" id="SSF55781">
    <property type="entry name" value="GAF domain-like"/>
    <property type="match status" value="1"/>
</dbReference>
<dbReference type="Gene3D" id="2.30.110.10">
    <property type="entry name" value="Electron Transport, Fmn-binding Protein, Chain A"/>
    <property type="match status" value="1"/>
</dbReference>
<comment type="similarity">
    <text evidence="1">Belongs to the non-flavoprotein flavin reductase family.</text>
</comment>
<dbReference type="InterPro" id="IPR014757">
    <property type="entry name" value="Tscrpt_reg_IclR_C"/>
</dbReference>
<sequence length="397" mass="42728">MLTSAHQAPRQEPIESVEFRRVLGHYPSGVVAVTSVEDDGTPTGMIVSSFTSVSLDPPLVAFLPAKSSTTFQAIARRGAFCVNVLASHQEAVCRQLAAKGANKFDGLEWREGPSALPILEGAVAWIDCEIESKHDAGDHWIVVGRVLDLKVEDPAIPLLFFQGGYGRFAPLSISAVGAPDLVEQLRIVDQLHPGMAEASQRLGVEVLATARLEDELVAVATSGHPDPSRLPTRVGQRMPYVPPLGIVFAAWSDSEDWLRRGGLDEGQSGHVRRLVERVRSRGWSATTGTPSYSELERALARVSIHAPTPEQVRAVEEAIDPLGSDEPEDLVAGQAYAVRTVAVPVFDDAGAVRLALTAYGLPPTSTVDDITRYRDELKRLARSINLTAADLATVANN</sequence>
<evidence type="ECO:0000256" key="1">
    <source>
        <dbReference type="ARBA" id="ARBA00008898"/>
    </source>
</evidence>